<accession>A0AAV7W5J2</accession>
<name>A0AAV7W5J2_PLEWA</name>
<dbReference type="AlphaFoldDB" id="A0AAV7W5J2"/>
<protein>
    <submittedName>
        <fullName evidence="1">Uncharacterized protein</fullName>
    </submittedName>
</protein>
<keyword evidence="2" id="KW-1185">Reference proteome</keyword>
<gene>
    <name evidence="1" type="ORF">NDU88_002775</name>
</gene>
<reference evidence="1" key="1">
    <citation type="journal article" date="2022" name="bioRxiv">
        <title>Sequencing and chromosome-scale assembly of the giantPleurodeles waltlgenome.</title>
        <authorList>
            <person name="Brown T."/>
            <person name="Elewa A."/>
            <person name="Iarovenko S."/>
            <person name="Subramanian E."/>
            <person name="Araus A.J."/>
            <person name="Petzold A."/>
            <person name="Susuki M."/>
            <person name="Suzuki K.-i.T."/>
            <person name="Hayashi T."/>
            <person name="Toyoda A."/>
            <person name="Oliveira C."/>
            <person name="Osipova E."/>
            <person name="Leigh N.D."/>
            <person name="Simon A."/>
            <person name="Yun M.H."/>
        </authorList>
    </citation>
    <scope>NUCLEOTIDE SEQUENCE</scope>
    <source>
        <strain evidence="1">20211129_DDA</strain>
        <tissue evidence="1">Liver</tissue>
    </source>
</reference>
<organism evidence="1 2">
    <name type="scientific">Pleurodeles waltl</name>
    <name type="common">Iberian ribbed newt</name>
    <dbReference type="NCBI Taxonomy" id="8319"/>
    <lineage>
        <taxon>Eukaryota</taxon>
        <taxon>Metazoa</taxon>
        <taxon>Chordata</taxon>
        <taxon>Craniata</taxon>
        <taxon>Vertebrata</taxon>
        <taxon>Euteleostomi</taxon>
        <taxon>Amphibia</taxon>
        <taxon>Batrachia</taxon>
        <taxon>Caudata</taxon>
        <taxon>Salamandroidea</taxon>
        <taxon>Salamandridae</taxon>
        <taxon>Pleurodelinae</taxon>
        <taxon>Pleurodeles</taxon>
    </lineage>
</organism>
<proteinExistence type="predicted"/>
<sequence>MSNIEGAPHPRLAEAPWVLWGLVRGNKEQKGLVTCIRQEPQPHIELNAQLAPFRVRPLWLSVAAGPDPVSHP</sequence>
<dbReference type="Proteomes" id="UP001066276">
    <property type="component" value="Chromosome 1_2"/>
</dbReference>
<comment type="caution">
    <text evidence="1">The sequence shown here is derived from an EMBL/GenBank/DDBJ whole genome shotgun (WGS) entry which is preliminary data.</text>
</comment>
<evidence type="ECO:0000313" key="1">
    <source>
        <dbReference type="EMBL" id="KAJ1207384.1"/>
    </source>
</evidence>
<evidence type="ECO:0000313" key="2">
    <source>
        <dbReference type="Proteomes" id="UP001066276"/>
    </source>
</evidence>
<dbReference type="EMBL" id="JANPWB010000002">
    <property type="protein sequence ID" value="KAJ1207384.1"/>
    <property type="molecule type" value="Genomic_DNA"/>
</dbReference>